<evidence type="ECO:0000256" key="1">
    <source>
        <dbReference type="SAM" id="MobiDB-lite"/>
    </source>
</evidence>
<feature type="compositionally biased region" description="Basic and acidic residues" evidence="1">
    <location>
        <begin position="21"/>
        <end position="31"/>
    </location>
</feature>
<comment type="caution">
    <text evidence="2">The sequence shown here is derived from an EMBL/GenBank/DDBJ whole genome shotgun (WGS) entry which is preliminary data.</text>
</comment>
<dbReference type="EMBL" id="LGRX02002230">
    <property type="protein sequence ID" value="KAK3284602.1"/>
    <property type="molecule type" value="Genomic_DNA"/>
</dbReference>
<protein>
    <submittedName>
        <fullName evidence="2">Uncharacterized protein</fullName>
    </submittedName>
</protein>
<keyword evidence="4" id="KW-1185">Reference proteome</keyword>
<accession>A0AAE0G003</accession>
<gene>
    <name evidence="2" type="ORF">CYMTET_22386</name>
    <name evidence="3" type="ORF">CYMTET_7758</name>
</gene>
<organism evidence="2 4">
    <name type="scientific">Cymbomonas tetramitiformis</name>
    <dbReference type="NCBI Taxonomy" id="36881"/>
    <lineage>
        <taxon>Eukaryota</taxon>
        <taxon>Viridiplantae</taxon>
        <taxon>Chlorophyta</taxon>
        <taxon>Pyramimonadophyceae</taxon>
        <taxon>Pyramimonadales</taxon>
        <taxon>Pyramimonadaceae</taxon>
        <taxon>Cymbomonas</taxon>
    </lineage>
</organism>
<reference evidence="2" key="2">
    <citation type="submission" date="2023-06" db="EMBL/GenBank/DDBJ databases">
        <title>Long-read-based genome assembly of the green algal bacterivore Cymbomonas tetramitiformis.</title>
        <authorList>
            <person name="Gyaltshen Y."/>
            <person name="Rozenberg A."/>
            <person name="Paasch A."/>
            <person name="Burns J.A."/>
            <person name="Warring S."/>
            <person name="Larson R."/>
            <person name="Maurer-Alcala X."/>
            <person name="Dacks J."/>
            <person name="Kim E."/>
        </authorList>
    </citation>
    <scope>NUCLEOTIDE SEQUENCE</scope>
    <source>
        <strain evidence="2">PLY_AMNH</strain>
    </source>
</reference>
<sequence>MVTDEELRTFIEDCVERLRIKPGDVENKKTADVPSPSKKVKKEVSAAERTKKPSYNNAPPPAQQPEGGAGNTKPKCRRCFGGGYHEKQPEQFRAGYKHVKLEPGYHEGKLSSNKWWEVENAAIRMYNLKNCFKSSDWGILVTDWQQLSNEENDKYRATQAPAEKKNPTVKAEALKAEYQGMVAARQTASRAEVQPPDQAK</sequence>
<feature type="compositionally biased region" description="Basic and acidic residues" evidence="1">
    <location>
        <begin position="42"/>
        <end position="51"/>
    </location>
</feature>
<evidence type="ECO:0000313" key="3">
    <source>
        <dbReference type="EMBL" id="KAK3284602.1"/>
    </source>
</evidence>
<evidence type="ECO:0000313" key="2">
    <source>
        <dbReference type="EMBL" id="KAK3269152.1"/>
    </source>
</evidence>
<name>A0AAE0G003_9CHLO</name>
<dbReference type="Proteomes" id="UP001190700">
    <property type="component" value="Unassembled WGS sequence"/>
</dbReference>
<feature type="region of interest" description="Disordered" evidence="1">
    <location>
        <begin position="21"/>
        <end position="74"/>
    </location>
</feature>
<proteinExistence type="predicted"/>
<dbReference type="EMBL" id="LGRX02011202">
    <property type="protein sequence ID" value="KAK3269152.1"/>
    <property type="molecule type" value="Genomic_DNA"/>
</dbReference>
<evidence type="ECO:0000313" key="4">
    <source>
        <dbReference type="Proteomes" id="UP001190700"/>
    </source>
</evidence>
<reference evidence="2 4" key="1">
    <citation type="journal article" date="2015" name="Genome Biol. Evol.">
        <title>Comparative Genomics of a Bacterivorous Green Alga Reveals Evolutionary Causalities and Consequences of Phago-Mixotrophic Mode of Nutrition.</title>
        <authorList>
            <person name="Burns J.A."/>
            <person name="Paasch A."/>
            <person name="Narechania A."/>
            <person name="Kim E."/>
        </authorList>
    </citation>
    <scope>NUCLEOTIDE SEQUENCE [LARGE SCALE GENOMIC DNA]</scope>
    <source>
        <strain evidence="2">PLY_AMNH</strain>
    </source>
</reference>
<dbReference type="AlphaFoldDB" id="A0AAE0G003"/>